<reference evidence="1" key="1">
    <citation type="submission" date="2020-05" db="EMBL/GenBank/DDBJ databases">
        <title>Large-scale comparative analyses of tick genomes elucidate their genetic diversity and vector capacities.</title>
        <authorList>
            <person name="Jia N."/>
            <person name="Wang J."/>
            <person name="Shi W."/>
            <person name="Du L."/>
            <person name="Sun Y."/>
            <person name="Zhan W."/>
            <person name="Jiang J."/>
            <person name="Wang Q."/>
            <person name="Zhang B."/>
            <person name="Ji P."/>
            <person name="Sakyi L.B."/>
            <person name="Cui X."/>
            <person name="Yuan T."/>
            <person name="Jiang B."/>
            <person name="Yang W."/>
            <person name="Lam T.T.-Y."/>
            <person name="Chang Q."/>
            <person name="Ding S."/>
            <person name="Wang X."/>
            <person name="Zhu J."/>
            <person name="Ruan X."/>
            <person name="Zhao L."/>
            <person name="Wei J."/>
            <person name="Que T."/>
            <person name="Du C."/>
            <person name="Cheng J."/>
            <person name="Dai P."/>
            <person name="Han X."/>
            <person name="Huang E."/>
            <person name="Gao Y."/>
            <person name="Liu J."/>
            <person name="Shao H."/>
            <person name="Ye R."/>
            <person name="Li L."/>
            <person name="Wei W."/>
            <person name="Wang X."/>
            <person name="Wang C."/>
            <person name="Yang T."/>
            <person name="Huo Q."/>
            <person name="Li W."/>
            <person name="Guo W."/>
            <person name="Chen H."/>
            <person name="Zhou L."/>
            <person name="Ni X."/>
            <person name="Tian J."/>
            <person name="Zhou Y."/>
            <person name="Sheng Y."/>
            <person name="Liu T."/>
            <person name="Pan Y."/>
            <person name="Xia L."/>
            <person name="Li J."/>
            <person name="Zhao F."/>
            <person name="Cao W."/>
        </authorList>
    </citation>
    <scope>NUCLEOTIDE SEQUENCE</scope>
    <source>
        <strain evidence="1">Dsil-2018</strain>
    </source>
</reference>
<proteinExistence type="predicted"/>
<gene>
    <name evidence="1" type="ORF">HPB49_013625</name>
</gene>
<accession>A0ACB8DDJ4</accession>
<evidence type="ECO:0000313" key="2">
    <source>
        <dbReference type="Proteomes" id="UP000821865"/>
    </source>
</evidence>
<protein>
    <submittedName>
        <fullName evidence="1">Uncharacterized protein</fullName>
    </submittedName>
</protein>
<name>A0ACB8DDJ4_DERSI</name>
<comment type="caution">
    <text evidence="1">The sequence shown here is derived from an EMBL/GenBank/DDBJ whole genome shotgun (WGS) entry which is preliminary data.</text>
</comment>
<dbReference type="Proteomes" id="UP000821865">
    <property type="component" value="Chromosome 2"/>
</dbReference>
<sequence length="94" mass="10792">MLRAYSAIFCSRRQERNDWLANVCSKARTIVGRYKQSNTTGARLQEIHKQLGLDPPLKLIQDVPTRWNREFAMIACLLKLKTAVTIDLTENDSV</sequence>
<organism evidence="1 2">
    <name type="scientific">Dermacentor silvarum</name>
    <name type="common">Tick</name>
    <dbReference type="NCBI Taxonomy" id="543639"/>
    <lineage>
        <taxon>Eukaryota</taxon>
        <taxon>Metazoa</taxon>
        <taxon>Ecdysozoa</taxon>
        <taxon>Arthropoda</taxon>
        <taxon>Chelicerata</taxon>
        <taxon>Arachnida</taxon>
        <taxon>Acari</taxon>
        <taxon>Parasitiformes</taxon>
        <taxon>Ixodida</taxon>
        <taxon>Ixodoidea</taxon>
        <taxon>Ixodidae</taxon>
        <taxon>Rhipicephalinae</taxon>
        <taxon>Dermacentor</taxon>
    </lineage>
</organism>
<dbReference type="EMBL" id="CM023471">
    <property type="protein sequence ID" value="KAH7966083.1"/>
    <property type="molecule type" value="Genomic_DNA"/>
</dbReference>
<keyword evidence="2" id="KW-1185">Reference proteome</keyword>
<evidence type="ECO:0000313" key="1">
    <source>
        <dbReference type="EMBL" id="KAH7966083.1"/>
    </source>
</evidence>